<organism evidence="1 2">
    <name type="scientific">Xylocopilactobacillus apis</name>
    <dbReference type="NCBI Taxonomy" id="2932183"/>
    <lineage>
        <taxon>Bacteria</taxon>
        <taxon>Bacillati</taxon>
        <taxon>Bacillota</taxon>
        <taxon>Bacilli</taxon>
        <taxon>Lactobacillales</taxon>
        <taxon>Lactobacillaceae</taxon>
        <taxon>Xylocopilactobacillus</taxon>
    </lineage>
</organism>
<reference evidence="1 2" key="1">
    <citation type="journal article" date="2023" name="Microbiol. Spectr.">
        <title>Symbiosis of Carpenter Bees with Uncharacterized Lactic Acid Bacteria Showing NAD Auxotrophy.</title>
        <authorList>
            <person name="Kawasaki S."/>
            <person name="Ozawa K."/>
            <person name="Mori T."/>
            <person name="Yamamoto A."/>
            <person name="Ito M."/>
            <person name="Ohkuma M."/>
            <person name="Sakamoto M."/>
            <person name="Matsutani M."/>
        </authorList>
    </citation>
    <scope>NUCLEOTIDE SEQUENCE [LARGE SCALE GENOMIC DNA]</scope>
    <source>
        <strain evidence="1 2">KimC2</strain>
    </source>
</reference>
<gene>
    <name evidence="1" type="ORF">KIMC2_02950</name>
</gene>
<dbReference type="RefSeq" id="WP_317697268.1">
    <property type="nucleotide sequence ID" value="NZ_AP026801.1"/>
</dbReference>
<protein>
    <submittedName>
        <fullName evidence="1">Uncharacterized protein</fullName>
    </submittedName>
</protein>
<dbReference type="KEGG" id="xak:KIMC2_02950"/>
<accession>A0AAU9DLN0</accession>
<dbReference type="AlphaFoldDB" id="A0AAU9DLN0"/>
<evidence type="ECO:0000313" key="1">
    <source>
        <dbReference type="EMBL" id="BDR55733.1"/>
    </source>
</evidence>
<dbReference type="Proteomes" id="UP001321804">
    <property type="component" value="Chromosome"/>
</dbReference>
<dbReference type="EMBL" id="AP026801">
    <property type="protein sequence ID" value="BDR55733.1"/>
    <property type="molecule type" value="Genomic_DNA"/>
</dbReference>
<proteinExistence type="predicted"/>
<evidence type="ECO:0000313" key="2">
    <source>
        <dbReference type="Proteomes" id="UP001321804"/>
    </source>
</evidence>
<keyword evidence="2" id="KW-1185">Reference proteome</keyword>
<sequence>MNIERLLGSLNVLVAALDKGGKTAPANFFSDKIKQIQSSCDDPGELDSVLQELTSCRAMAQYGDFSSSEEKCLDTVIDDSIAWLQPGKSIQGESIG</sequence>
<name>A0AAU9DLN0_9LACO</name>